<dbReference type="EMBL" id="OU900094">
    <property type="protein sequence ID" value="CAG9854663.1"/>
    <property type="molecule type" value="Genomic_DNA"/>
</dbReference>
<dbReference type="SUPFAM" id="SSF53335">
    <property type="entry name" value="S-adenosyl-L-methionine-dependent methyltransferases"/>
    <property type="match status" value="1"/>
</dbReference>
<evidence type="ECO:0000313" key="3">
    <source>
        <dbReference type="Proteomes" id="UP001153712"/>
    </source>
</evidence>
<accession>A0A9N9TIV1</accession>
<evidence type="ECO:0000313" key="2">
    <source>
        <dbReference type="EMBL" id="CAG9854663.1"/>
    </source>
</evidence>
<name>A0A9N9TIV1_PHYSR</name>
<dbReference type="Proteomes" id="UP001153712">
    <property type="component" value="Chromosome 1"/>
</dbReference>
<dbReference type="Gene3D" id="3.40.50.150">
    <property type="entry name" value="Vaccinia Virus protein VP39"/>
    <property type="match status" value="1"/>
</dbReference>
<protein>
    <recommendedName>
        <fullName evidence="1">Methyltransferase type 12 domain-containing protein</fullName>
    </recommendedName>
</protein>
<dbReference type="CDD" id="cd02440">
    <property type="entry name" value="AdoMet_MTases"/>
    <property type="match status" value="1"/>
</dbReference>
<dbReference type="AlphaFoldDB" id="A0A9N9TIV1"/>
<evidence type="ECO:0000259" key="1">
    <source>
        <dbReference type="Pfam" id="PF08242"/>
    </source>
</evidence>
<sequence length="330" mass="39134">MIEPKLWSESNDITIQPNIEYLNKLKPLFRWKRDESIFEYGMGDGSNTEKVLLPFLPPDFKEYIGTDVSEKMVQSAKETLQDPRIQTIVLDIGNGDVSNEFQNRFDHLFSFFVMHWVRHTKQTIGNIYKILKPGGQLFMNYIEKSSMDYVHEEMSKNPKWGKYDHRKWMSPFFNSSNPRAEYEKIIRDAGFKNVQYLSEKRLLNPMLQEVSVEDYDEYKEEYLEKMKNNPLNFTYVDPNTGEIVYNATFILNVDVYKKELSLAGFRIVTYERTKKVYEFPNKESFIGFCLSINPILREVSTEDFEEYQQYYLKSMENNKLNFTKTCPKTG</sequence>
<dbReference type="InterPro" id="IPR013217">
    <property type="entry name" value="Methyltransf_12"/>
</dbReference>
<keyword evidence="3" id="KW-1185">Reference proteome</keyword>
<organism evidence="2 3">
    <name type="scientific">Phyllotreta striolata</name>
    <name type="common">Striped flea beetle</name>
    <name type="synonym">Crioceris striolata</name>
    <dbReference type="NCBI Taxonomy" id="444603"/>
    <lineage>
        <taxon>Eukaryota</taxon>
        <taxon>Metazoa</taxon>
        <taxon>Ecdysozoa</taxon>
        <taxon>Arthropoda</taxon>
        <taxon>Hexapoda</taxon>
        <taxon>Insecta</taxon>
        <taxon>Pterygota</taxon>
        <taxon>Neoptera</taxon>
        <taxon>Endopterygota</taxon>
        <taxon>Coleoptera</taxon>
        <taxon>Polyphaga</taxon>
        <taxon>Cucujiformia</taxon>
        <taxon>Chrysomeloidea</taxon>
        <taxon>Chrysomelidae</taxon>
        <taxon>Galerucinae</taxon>
        <taxon>Alticini</taxon>
        <taxon>Phyllotreta</taxon>
    </lineage>
</organism>
<dbReference type="OrthoDB" id="66144at2759"/>
<proteinExistence type="predicted"/>
<dbReference type="PANTHER" id="PTHR43861">
    <property type="entry name" value="TRANS-ACONITATE 2-METHYLTRANSFERASE-RELATED"/>
    <property type="match status" value="1"/>
</dbReference>
<dbReference type="PANTHER" id="PTHR43861:SF1">
    <property type="entry name" value="TRANS-ACONITATE 2-METHYLTRANSFERASE"/>
    <property type="match status" value="1"/>
</dbReference>
<dbReference type="InterPro" id="IPR029063">
    <property type="entry name" value="SAM-dependent_MTases_sf"/>
</dbReference>
<reference evidence="2" key="1">
    <citation type="submission" date="2022-01" db="EMBL/GenBank/DDBJ databases">
        <authorList>
            <person name="King R."/>
        </authorList>
    </citation>
    <scope>NUCLEOTIDE SEQUENCE</scope>
</reference>
<dbReference type="Pfam" id="PF08242">
    <property type="entry name" value="Methyltransf_12"/>
    <property type="match status" value="1"/>
</dbReference>
<gene>
    <name evidence="2" type="ORF">PHYEVI_LOCUS1124</name>
</gene>
<feature type="domain" description="Methyltransferase type 12" evidence="1">
    <location>
        <begin position="39"/>
        <end position="137"/>
    </location>
</feature>